<reference evidence="3 4" key="1">
    <citation type="journal article" date="2018" name="Mycol. Prog.">
        <title>Coniella lustricola, a new species from submerged detritus.</title>
        <authorList>
            <person name="Raudabaugh D.B."/>
            <person name="Iturriaga T."/>
            <person name="Carver A."/>
            <person name="Mondo S."/>
            <person name="Pangilinan J."/>
            <person name="Lipzen A."/>
            <person name="He G."/>
            <person name="Amirebrahimi M."/>
            <person name="Grigoriev I.V."/>
            <person name="Miller A.N."/>
        </authorList>
    </citation>
    <scope>NUCLEOTIDE SEQUENCE [LARGE SCALE GENOMIC DNA]</scope>
    <source>
        <strain evidence="3 4">B22-T-1</strain>
    </source>
</reference>
<dbReference type="InterPro" id="IPR033121">
    <property type="entry name" value="PEPTIDASE_A1"/>
</dbReference>
<feature type="domain" description="Peptidase A1" evidence="2">
    <location>
        <begin position="1"/>
        <end position="344"/>
    </location>
</feature>
<dbReference type="Gene3D" id="2.40.70.10">
    <property type="entry name" value="Acid Proteases"/>
    <property type="match status" value="2"/>
</dbReference>
<dbReference type="Pfam" id="PF00026">
    <property type="entry name" value="Asp"/>
    <property type="match status" value="1"/>
</dbReference>
<keyword evidence="4" id="KW-1185">Reference proteome</keyword>
<evidence type="ECO:0000256" key="1">
    <source>
        <dbReference type="ARBA" id="ARBA00007447"/>
    </source>
</evidence>
<evidence type="ECO:0000313" key="3">
    <source>
        <dbReference type="EMBL" id="PSR78341.1"/>
    </source>
</evidence>
<dbReference type="GO" id="GO:0004190">
    <property type="term" value="F:aspartic-type endopeptidase activity"/>
    <property type="evidence" value="ECO:0007669"/>
    <property type="project" value="InterPro"/>
</dbReference>
<feature type="non-terminal residue" evidence="3">
    <location>
        <position position="1"/>
    </location>
</feature>
<dbReference type="EMBL" id="KZ678613">
    <property type="protein sequence ID" value="PSR78341.1"/>
    <property type="molecule type" value="Genomic_DNA"/>
</dbReference>
<dbReference type="CDD" id="cd05471">
    <property type="entry name" value="pepsin_like"/>
    <property type="match status" value="1"/>
</dbReference>
<evidence type="ECO:0000313" key="4">
    <source>
        <dbReference type="Proteomes" id="UP000241462"/>
    </source>
</evidence>
<proteinExistence type="inferred from homology"/>
<evidence type="ECO:0000259" key="2">
    <source>
        <dbReference type="PROSITE" id="PS51767"/>
    </source>
</evidence>
<dbReference type="GO" id="GO:0000324">
    <property type="term" value="C:fungal-type vacuole"/>
    <property type="evidence" value="ECO:0007669"/>
    <property type="project" value="TreeGrafter"/>
</dbReference>
<dbReference type="PROSITE" id="PS51767">
    <property type="entry name" value="PEPTIDASE_A1"/>
    <property type="match status" value="1"/>
</dbReference>
<dbReference type="InterPro" id="IPR021109">
    <property type="entry name" value="Peptidase_aspartic_dom_sf"/>
</dbReference>
<protein>
    <submittedName>
        <fullName evidence="3">Aspartic peptidase domain-containing protein</fullName>
    </submittedName>
</protein>
<dbReference type="GO" id="GO:0006508">
    <property type="term" value="P:proteolysis"/>
    <property type="evidence" value="ECO:0007669"/>
    <property type="project" value="InterPro"/>
</dbReference>
<name>A0A2T2ZW79_9PEZI</name>
<sequence length="350" mass="37831">QQFISFLDTGSSDTWVVTSDLECVEISTQVPLDQSACGFGPLYNLTQGQWTNITGLAFEIEYFPELEILDGDMAYAPITMGGITVEQQEVALVDYSAWSGDGHSSGLVGLAYPAITSAINRTTGQDVEYNPLFSNMVAQGLVSDAVFTIALDQVPQNYSVLAPAGAIAIGGLVPEEYWEGNFTTVDIEVTQNIGAVTELTWYTTTHEFVFRDARNGTLRSGGTFQSIVDCGTAPNFVPTLAAYEVNAQFDPPATYNSTLGYWTVDCNATAPYAAYVIGGVEMPMRPENMIVRSLNGLEGYEDVCFSAFADGGIPAIDGPMIIGEVWQLGYVIAYDQGNSQIHFAQRSDYS</sequence>
<dbReference type="Proteomes" id="UP000241462">
    <property type="component" value="Unassembled WGS sequence"/>
</dbReference>
<dbReference type="STRING" id="2025994.A0A2T2ZW79"/>
<dbReference type="PANTHER" id="PTHR47966:SF47">
    <property type="entry name" value="ENDOPEPTIDASE, PUTATIVE (AFU_ORTHOLOGUE AFUA_3G01220)-RELATED"/>
    <property type="match status" value="1"/>
</dbReference>
<dbReference type="SUPFAM" id="SSF50630">
    <property type="entry name" value="Acid proteases"/>
    <property type="match status" value="1"/>
</dbReference>
<dbReference type="InterPro" id="IPR034164">
    <property type="entry name" value="Pepsin-like_dom"/>
</dbReference>
<dbReference type="InParanoid" id="A0A2T2ZW79"/>
<comment type="similarity">
    <text evidence="1">Belongs to the peptidase A1 family.</text>
</comment>
<dbReference type="AlphaFoldDB" id="A0A2T2ZW79"/>
<dbReference type="PANTHER" id="PTHR47966">
    <property type="entry name" value="BETA-SITE APP-CLEAVING ENZYME, ISOFORM A-RELATED"/>
    <property type="match status" value="1"/>
</dbReference>
<organism evidence="3 4">
    <name type="scientific">Coniella lustricola</name>
    <dbReference type="NCBI Taxonomy" id="2025994"/>
    <lineage>
        <taxon>Eukaryota</taxon>
        <taxon>Fungi</taxon>
        <taxon>Dikarya</taxon>
        <taxon>Ascomycota</taxon>
        <taxon>Pezizomycotina</taxon>
        <taxon>Sordariomycetes</taxon>
        <taxon>Sordariomycetidae</taxon>
        <taxon>Diaporthales</taxon>
        <taxon>Schizoparmaceae</taxon>
        <taxon>Coniella</taxon>
    </lineage>
</organism>
<dbReference type="OrthoDB" id="15189at2759"/>
<dbReference type="InterPro" id="IPR001461">
    <property type="entry name" value="Aspartic_peptidase_A1"/>
</dbReference>
<gene>
    <name evidence="3" type="ORF">BD289DRAFT_334039</name>
</gene>
<feature type="non-terminal residue" evidence="3">
    <location>
        <position position="350"/>
    </location>
</feature>
<accession>A0A2T2ZW79</accession>